<dbReference type="GO" id="GO:0140359">
    <property type="term" value="F:ABC-type transporter activity"/>
    <property type="evidence" value="ECO:0007669"/>
    <property type="project" value="InterPro"/>
</dbReference>
<evidence type="ECO:0000256" key="3">
    <source>
        <dbReference type="ARBA" id="ARBA00022448"/>
    </source>
</evidence>
<keyword evidence="6 9" id="KW-1133">Transmembrane helix</keyword>
<evidence type="ECO:0000256" key="1">
    <source>
        <dbReference type="ARBA" id="ARBA00004651"/>
    </source>
</evidence>
<feature type="domain" description="ABC transmembrane type-2" evidence="10">
    <location>
        <begin position="19"/>
        <end position="245"/>
    </location>
</feature>
<keyword evidence="8" id="KW-0046">Antibiotic resistance</keyword>
<feature type="transmembrane region" description="Helical" evidence="9">
    <location>
        <begin position="26"/>
        <end position="44"/>
    </location>
</feature>
<evidence type="ECO:0000256" key="9">
    <source>
        <dbReference type="RuleBase" id="RU361157"/>
    </source>
</evidence>
<dbReference type="GO" id="GO:0043190">
    <property type="term" value="C:ATP-binding cassette (ABC) transporter complex"/>
    <property type="evidence" value="ECO:0007669"/>
    <property type="project" value="InterPro"/>
</dbReference>
<proteinExistence type="inferred from homology"/>
<dbReference type="InterPro" id="IPR051449">
    <property type="entry name" value="ABC-2_transporter_component"/>
</dbReference>
<feature type="transmembrane region" description="Helical" evidence="9">
    <location>
        <begin position="163"/>
        <end position="182"/>
    </location>
</feature>
<dbReference type="Pfam" id="PF01061">
    <property type="entry name" value="ABC2_membrane"/>
    <property type="match status" value="1"/>
</dbReference>
<evidence type="ECO:0000256" key="7">
    <source>
        <dbReference type="ARBA" id="ARBA00023136"/>
    </source>
</evidence>
<dbReference type="PANTHER" id="PTHR30294:SF38">
    <property type="entry name" value="TRANSPORT PERMEASE PROTEIN"/>
    <property type="match status" value="1"/>
</dbReference>
<comment type="subcellular location">
    <subcellularLocation>
        <location evidence="1 9">Cell membrane</location>
        <topology evidence="1 9">Multi-pass membrane protein</topology>
    </subcellularLocation>
</comment>
<evidence type="ECO:0000256" key="5">
    <source>
        <dbReference type="ARBA" id="ARBA00022692"/>
    </source>
</evidence>
<dbReference type="PANTHER" id="PTHR30294">
    <property type="entry name" value="MEMBRANE COMPONENT OF ABC TRANSPORTER YHHJ-RELATED"/>
    <property type="match status" value="1"/>
</dbReference>
<name>A0A066Z4E3_9ACTN</name>
<accession>A0A066Z4E3</accession>
<feature type="transmembrane region" description="Helical" evidence="9">
    <location>
        <begin position="133"/>
        <end position="156"/>
    </location>
</feature>
<protein>
    <recommendedName>
        <fullName evidence="9">Transport permease protein</fullName>
    </recommendedName>
</protein>
<dbReference type="AlphaFoldDB" id="A0A066Z4E3"/>
<evidence type="ECO:0000256" key="4">
    <source>
        <dbReference type="ARBA" id="ARBA00022475"/>
    </source>
</evidence>
<feature type="transmembrane region" description="Helical" evidence="9">
    <location>
        <begin position="220"/>
        <end position="242"/>
    </location>
</feature>
<dbReference type="PATRIC" id="fig|1348663.4.peg.3020"/>
<dbReference type="RefSeq" id="WP_035863310.1">
    <property type="nucleotide sequence ID" value="NZ_KK853997.1"/>
</dbReference>
<keyword evidence="3 9" id="KW-0813">Transport</keyword>
<dbReference type="PIRSF" id="PIRSF006648">
    <property type="entry name" value="DrrB"/>
    <property type="match status" value="1"/>
</dbReference>
<dbReference type="HOGENOM" id="CLU_039483_7_1_11"/>
<dbReference type="EMBL" id="JNBY01000087">
    <property type="protein sequence ID" value="KDN85045.1"/>
    <property type="molecule type" value="Genomic_DNA"/>
</dbReference>
<reference evidence="11 12" key="1">
    <citation type="submission" date="2014-05" db="EMBL/GenBank/DDBJ databases">
        <title>Draft Genome Sequence of Kitasatospora cheerisanensis KCTC 2395.</title>
        <authorList>
            <person name="Nam D.H."/>
        </authorList>
    </citation>
    <scope>NUCLEOTIDE SEQUENCE [LARGE SCALE GENOMIC DNA]</scope>
    <source>
        <strain evidence="11 12">KCTC 2395</strain>
    </source>
</reference>
<evidence type="ECO:0000259" key="10">
    <source>
        <dbReference type="PROSITE" id="PS51012"/>
    </source>
</evidence>
<gene>
    <name evidence="11" type="ORF">KCH_31440</name>
</gene>
<dbReference type="Proteomes" id="UP000027178">
    <property type="component" value="Unassembled WGS sequence"/>
</dbReference>
<evidence type="ECO:0000313" key="12">
    <source>
        <dbReference type="Proteomes" id="UP000027178"/>
    </source>
</evidence>
<keyword evidence="12" id="KW-1185">Reference proteome</keyword>
<evidence type="ECO:0000256" key="8">
    <source>
        <dbReference type="ARBA" id="ARBA00023251"/>
    </source>
</evidence>
<dbReference type="InterPro" id="IPR013525">
    <property type="entry name" value="ABC2_TM"/>
</dbReference>
<dbReference type="InterPro" id="IPR047817">
    <property type="entry name" value="ABC2_TM_bact-type"/>
</dbReference>
<comment type="caution">
    <text evidence="11">The sequence shown here is derived from an EMBL/GenBank/DDBJ whole genome shotgun (WGS) entry which is preliminary data.</text>
</comment>
<comment type="similarity">
    <text evidence="2 9">Belongs to the ABC-2 integral membrane protein family.</text>
</comment>
<sequence length="247" mass="26040">MSAAARRTLATARRVLAQLRHDPRTVAMLLGVPCLLLVLLKYMYDRQPGTFDRIGPELLGVFPLMVMFLVTSVAMLRERTTGTLERLLTMPLGKLDLLLGYALAFGAVALVQAALASALTIGLLGLHVAGPTWLLFAVALADGLLGMALGLLVSAFAATEFQAVQFLPAVLLPQLLLCGLFVPRADMAPVLRAVSDVLPLSYAVDAMGRITRESGLSGRVLADLAVVAGSALLALAVGAATLRRRTA</sequence>
<feature type="transmembrane region" description="Helical" evidence="9">
    <location>
        <begin position="56"/>
        <end position="76"/>
    </location>
</feature>
<evidence type="ECO:0000313" key="11">
    <source>
        <dbReference type="EMBL" id="KDN85045.1"/>
    </source>
</evidence>
<dbReference type="OrthoDB" id="9776218at2"/>
<feature type="transmembrane region" description="Helical" evidence="9">
    <location>
        <begin position="97"/>
        <end position="121"/>
    </location>
</feature>
<evidence type="ECO:0000256" key="6">
    <source>
        <dbReference type="ARBA" id="ARBA00022989"/>
    </source>
</evidence>
<dbReference type="InterPro" id="IPR000412">
    <property type="entry name" value="ABC_2_transport"/>
</dbReference>
<keyword evidence="7 9" id="KW-0472">Membrane</keyword>
<dbReference type="eggNOG" id="COG0842">
    <property type="taxonomic scope" value="Bacteria"/>
</dbReference>
<keyword evidence="5 9" id="KW-0812">Transmembrane</keyword>
<dbReference type="GO" id="GO:0046677">
    <property type="term" value="P:response to antibiotic"/>
    <property type="evidence" value="ECO:0007669"/>
    <property type="project" value="UniProtKB-KW"/>
</dbReference>
<dbReference type="PROSITE" id="PS51012">
    <property type="entry name" value="ABC_TM2"/>
    <property type="match status" value="1"/>
</dbReference>
<organism evidence="11 12">
    <name type="scientific">Kitasatospora cheerisanensis KCTC 2395</name>
    <dbReference type="NCBI Taxonomy" id="1348663"/>
    <lineage>
        <taxon>Bacteria</taxon>
        <taxon>Bacillati</taxon>
        <taxon>Actinomycetota</taxon>
        <taxon>Actinomycetes</taxon>
        <taxon>Kitasatosporales</taxon>
        <taxon>Streptomycetaceae</taxon>
        <taxon>Kitasatospora</taxon>
    </lineage>
</organism>
<evidence type="ECO:0000256" key="2">
    <source>
        <dbReference type="ARBA" id="ARBA00007783"/>
    </source>
</evidence>
<keyword evidence="4 9" id="KW-1003">Cell membrane</keyword>